<evidence type="ECO:0000256" key="4">
    <source>
        <dbReference type="ARBA" id="ARBA00022763"/>
    </source>
</evidence>
<keyword evidence="5" id="KW-0539">Nucleus</keyword>
<dbReference type="SUPFAM" id="SSF56112">
    <property type="entry name" value="Protein kinase-like (PK-like)"/>
    <property type="match status" value="1"/>
</dbReference>
<dbReference type="Pfam" id="PF08163">
    <property type="entry name" value="DNAPKcs_CC3"/>
    <property type="match status" value="1"/>
</dbReference>
<evidence type="ECO:0000256" key="3">
    <source>
        <dbReference type="ARBA" id="ARBA00022527"/>
    </source>
</evidence>
<dbReference type="Gene3D" id="1.10.1070.11">
    <property type="entry name" value="Phosphatidylinositol 3-/4-kinase, catalytic domain"/>
    <property type="match status" value="1"/>
</dbReference>
<dbReference type="Pfam" id="PF00454">
    <property type="entry name" value="PI3_PI4_kinase"/>
    <property type="match status" value="1"/>
</dbReference>
<dbReference type="InterPro" id="IPR045581">
    <property type="entry name" value="DNAPKcs_CC5"/>
</dbReference>
<keyword evidence="8" id="KW-0808">Transferase</keyword>
<reference evidence="8 9" key="1">
    <citation type="submission" date="2016-03" db="EMBL/GenBank/DDBJ databases">
        <title>Cyphomyrmex costatus WGS genome.</title>
        <authorList>
            <person name="Nygaard S."/>
            <person name="Hu H."/>
            <person name="Boomsma J."/>
            <person name="Zhang G."/>
        </authorList>
    </citation>
    <scope>NUCLEOTIDE SEQUENCE [LARGE SCALE GENOMIC DNA]</scope>
    <source>
        <strain evidence="8">MS0001</strain>
        <tissue evidence="8">Whole body</tissue>
    </source>
</reference>
<dbReference type="InterPro" id="IPR003152">
    <property type="entry name" value="FATC_dom"/>
</dbReference>
<evidence type="ECO:0000313" key="8">
    <source>
        <dbReference type="EMBL" id="KYN03164.1"/>
    </source>
</evidence>
<dbReference type="PANTHER" id="PTHR11139">
    <property type="entry name" value="ATAXIA TELANGIECTASIA MUTATED ATM -RELATED"/>
    <property type="match status" value="1"/>
</dbReference>
<dbReference type="GO" id="GO:0005634">
    <property type="term" value="C:nucleus"/>
    <property type="evidence" value="ECO:0007669"/>
    <property type="project" value="UniProtKB-SubCell"/>
</dbReference>
<dbReference type="InterPro" id="IPR037706">
    <property type="entry name" value="DNA-PK_dom"/>
</dbReference>
<dbReference type="Pfam" id="PF19704">
    <property type="entry name" value="DNAPKcs_CC5"/>
    <property type="match status" value="2"/>
</dbReference>
<keyword evidence="8" id="KW-0418">Kinase</keyword>
<evidence type="ECO:0000256" key="5">
    <source>
        <dbReference type="ARBA" id="ARBA00023242"/>
    </source>
</evidence>
<dbReference type="InterPro" id="IPR036940">
    <property type="entry name" value="PI3/4_kinase_cat_sf"/>
</dbReference>
<dbReference type="GO" id="GO:0000723">
    <property type="term" value="P:telomere maintenance"/>
    <property type="evidence" value="ECO:0007669"/>
    <property type="project" value="TreeGrafter"/>
</dbReference>
<dbReference type="SMART" id="SM01343">
    <property type="entry name" value="FATC"/>
    <property type="match status" value="1"/>
</dbReference>
<dbReference type="CDD" id="cd05172">
    <property type="entry name" value="PIKKc_DNA-PK"/>
    <property type="match status" value="1"/>
</dbReference>
<dbReference type="Gene3D" id="3.30.1010.10">
    <property type="entry name" value="Phosphatidylinositol 3-kinase Catalytic Subunit, Chain A, domain 4"/>
    <property type="match status" value="1"/>
</dbReference>
<accession>A0A195CSS3</accession>
<keyword evidence="4" id="KW-0227">DNA damage</keyword>
<evidence type="ECO:0000313" key="9">
    <source>
        <dbReference type="Proteomes" id="UP000078542"/>
    </source>
</evidence>
<dbReference type="Proteomes" id="UP000078542">
    <property type="component" value="Unassembled WGS sequence"/>
</dbReference>
<keyword evidence="9" id="KW-1185">Reference proteome</keyword>
<dbReference type="GO" id="GO:0006303">
    <property type="term" value="P:double-strand break repair via nonhomologous end joining"/>
    <property type="evidence" value="ECO:0007669"/>
    <property type="project" value="InterPro"/>
</dbReference>
<feature type="domain" description="PI3K/PI4K catalytic" evidence="6">
    <location>
        <begin position="2037"/>
        <end position="2374"/>
    </location>
</feature>
<dbReference type="SMART" id="SM00146">
    <property type="entry name" value="PI3Kc"/>
    <property type="match status" value="1"/>
</dbReference>
<keyword evidence="3" id="KW-0723">Serine/threonine-protein kinase</keyword>
<dbReference type="InterPro" id="IPR011009">
    <property type="entry name" value="Kinase-like_dom_sf"/>
</dbReference>
<dbReference type="InterPro" id="IPR050517">
    <property type="entry name" value="DDR_Repair_Kinase"/>
</dbReference>
<dbReference type="PROSITE" id="PS50290">
    <property type="entry name" value="PI3_4_KINASE_3"/>
    <property type="match status" value="1"/>
</dbReference>
<gene>
    <name evidence="8" type="ORF">ALC62_06031</name>
</gene>
<comment type="subcellular location">
    <subcellularLocation>
        <location evidence="1">Nucleus</location>
    </subcellularLocation>
</comment>
<dbReference type="InterPro" id="IPR012582">
    <property type="entry name" value="DNAPKcs_CC3"/>
</dbReference>
<dbReference type="STRING" id="456900.A0A195CSS3"/>
<proteinExistence type="inferred from homology"/>
<protein>
    <submittedName>
        <fullName evidence="8">DNA-dependent protein kinase catalytic subunit</fullName>
    </submittedName>
</protein>
<dbReference type="Pfam" id="PF02260">
    <property type="entry name" value="FATC"/>
    <property type="match status" value="1"/>
</dbReference>
<evidence type="ECO:0000256" key="2">
    <source>
        <dbReference type="ARBA" id="ARBA00011031"/>
    </source>
</evidence>
<feature type="domain" description="FATC" evidence="7">
    <location>
        <begin position="2407"/>
        <end position="2439"/>
    </location>
</feature>
<dbReference type="PANTHER" id="PTHR11139:SF68">
    <property type="entry name" value="DNA-DEPENDENT PROTEIN KINASE CATALYTIC SUBUNIT"/>
    <property type="match status" value="1"/>
</dbReference>
<sequence>MLLFLKRHRRELQAHVDIIVDWILQQFTYLKNVIFNVDSRKERLINIYSIAVHLKSKPTEVKQNDEFYQWIQDELTNNDNFEYKTKILKNFFVCLTDRNDLQIRRALRFNSLCSNLSETSVNTMKVINCFETLLVLLSTTRSVIMLECVINVVAGTERHITDRNRLFDEKLEEHLRGYYYGASLKHVLESLQETYSKFMEINTTETKRLHILHRFLLPAFNFCDSVAIESFFERNFEVLYNEYTNLSYILTKDYDALKQKIVTMIGYSQLLTIMFARVDKNKIQMNKMSTQSSMNLKSDSKILIKRSVKCDTFKLIHSSIHIQTKVFRQSVEQKLMRLLHRSAYNFLLAIISLNEKYYSNATIISRIFRKCIWENIINCSTQYKLGQTFKDYPKTCEITVNIRSTEVARKEQQTHRYSYVHSYDLSTCTLSEDINAYDLNKCVVLPADFHHSTPTINSADSAPLRTHNVTTITLTSDDFNKHECMPYICVLLRHIRKAFISTDTEPELLKNFLDVMQLNDIHVNIQLFMLKIISNTADEVFKPYAKFSLTKIIKTIVNYLQGNNNLNYIITDVLEILMDWHDVAKPNNEDSRAEAQKLFERFSEKIFEKNSDTNNRVRKYNLNLLRTMVEKWRSCLRLPSDFLNQQIISAPSAAVFLILIFLNNNIIEEIVTKDDIVNFLLKQLENWNASDSDETPLQCCECLGLYLRFLDNNRRERDKNEVKDKIYKILGDSSLYHLDKQVKRVAHLCQIYPEVAQNYINVAISAMNAKKYQAKSLEILALAIPGLPAENIIDNLYHIRLQKILEARMSCCEKVALRIVRDVVNILPIEKLPEKQETVILYVKDNITEHRELVYDILMRIHKRCSADIADNSAIVKNLLSVSERNLLTGLLDPSPDLQDKILKFWIEETNLGTKKLKDLLVSLLKMYTPQLITEEDAFAPFVALLMLQQATKSTYYTKKIFNDPLPCNTSRFKEFNITVSWQRRNLSCVTPIFVDSLASQMSYSIFSQSVNNDLSGMIPTFSHSRLLQDLRTTQDLQFEPTLDDDDDDNAADAATMLDISLHNTGFDRTIIASSSRQPLETAKRKTFTRILANTPNVTNNFRNDQIRKNLQRTERINQENIRQRSSVKLYRNYRIGEVPDIEISHKSFIVPLQQLVKLDRLICKDVIVSLFCSLIEETTDQENKSDNFRQTIVNSLKKILHESCERDSSFNAVILETLLKLSQNVATIANCCDPRDVMKASKANHLNALGVLLLERSLLPDAQEDDSLPTSSKRMRIQDDVIHRDETNKWVQLASLYKSLNDVDVTLNVFRGQFFDQNVQEAALAEVNGDWVRAKDAFTKAYEEITDSSIKEHCLQGLLEAVNNLCDWSAINQLVKKRVDNQHVRNNLCSIWNDAWRDWIIPYTCDAYVHMMSEKEDLPINSVMEIQQSWIYDQEKLQHLMPLTGENLVMFLLNEDVRKATDLLNDLLDMTGKQWVGLNPLCTELRIHKLYKLQMMNDLNASLKILRCANEAEYLNRMVALLNLWSMKTTTIRDNLIQWNKLAAYRTYSSILFQNKYREQEVTKRCDQINYQLRLGIINAALNQKHRYIAEKHLNYVTSEAFYEENVCYLDVMWLKARLKSLFADVETDISKKMSNYTASWKNSHKLLNKNGELDIDTSNAIREHISTMASKIEFLSRENKEFAIALKYNTTILRDIGKVEHGKEITAVPGIPVDDLDNIQKYLLRYSLEKLQSCCKDTTTANVGKHYCALAKHCYDRLMSTDVESDEIFQEFLSSTLKSMYHDCLEATHYFPCLLKPERLQNDKTQETFVQECAKLQPWLFLRWRDLLFSHLRTPSISTAIIPIIKKLAEKYPDAIIYNYYLTVERNRSILKDVILHDKAKEYERFLRAIQYVVQPELYLKHYVEKAIQDLSSERKNMAIELLLQKVYPDSNISTIEGKNPRPGAIFTEIGCYKSDIASLKPEKLRKPKVAEEELKKLLQSLNDKSRNNRKLSTNKLVKYSPFLQEYIGGSIEIPGQYTGDREPMLRYHVKIVRFEPQVEVMQSLRKPIRISMIGDNGKEYKFLVKFGEDLRMDRGLQQLYSTMNRTLRNDPDCRQRRLAIDTYEVIPLSNSFGLIQWIENTRSLNELIYLTLSNREIDCCQNIVKKYTDWICEAVPKPPLSDYYKEAVSKYRQQAVTENMNRLIRETKQTALRDAFVSISPSPECFVMLRRNFVTSYATMCVAHWLAGIGDRHLQNTLVHVTTGRCLGIDFGHAFGSSIQIPIPELVPFRLTPQILELLRPFTERNLLATIMTYTMQALRDDQGPILACMDIFVHKPIQRSNKNYEINDEDIDTDLEWSKKNIEIVAKKLNGIHPSIITLEQLKSPYNKNVTNGYFDNKYLKKCSAIVSGNDEIKQARADIKRDHLTAVEQVNCLLDQAKDLNILGRMYQNWQPWL</sequence>
<evidence type="ECO:0000259" key="6">
    <source>
        <dbReference type="PROSITE" id="PS50290"/>
    </source>
</evidence>
<dbReference type="EMBL" id="KQ977381">
    <property type="protein sequence ID" value="KYN03164.1"/>
    <property type="molecule type" value="Genomic_DNA"/>
</dbReference>
<evidence type="ECO:0000256" key="1">
    <source>
        <dbReference type="ARBA" id="ARBA00004123"/>
    </source>
</evidence>
<dbReference type="PROSITE" id="PS51190">
    <property type="entry name" value="FATC"/>
    <property type="match status" value="1"/>
</dbReference>
<dbReference type="GO" id="GO:0004677">
    <property type="term" value="F:DNA-dependent protein kinase activity"/>
    <property type="evidence" value="ECO:0007669"/>
    <property type="project" value="InterPro"/>
</dbReference>
<evidence type="ECO:0000259" key="7">
    <source>
        <dbReference type="PROSITE" id="PS51190"/>
    </source>
</evidence>
<dbReference type="InterPro" id="IPR000403">
    <property type="entry name" value="PI3/4_kinase_cat_dom"/>
</dbReference>
<name>A0A195CSS3_9HYME</name>
<dbReference type="SMART" id="SM01344">
    <property type="entry name" value="NUC194"/>
    <property type="match status" value="1"/>
</dbReference>
<organism evidence="8 9">
    <name type="scientific">Cyphomyrmex costatus</name>
    <dbReference type="NCBI Taxonomy" id="456900"/>
    <lineage>
        <taxon>Eukaryota</taxon>
        <taxon>Metazoa</taxon>
        <taxon>Ecdysozoa</taxon>
        <taxon>Arthropoda</taxon>
        <taxon>Hexapoda</taxon>
        <taxon>Insecta</taxon>
        <taxon>Pterygota</taxon>
        <taxon>Neoptera</taxon>
        <taxon>Endopterygota</taxon>
        <taxon>Hymenoptera</taxon>
        <taxon>Apocrita</taxon>
        <taxon>Aculeata</taxon>
        <taxon>Formicoidea</taxon>
        <taxon>Formicidae</taxon>
        <taxon>Myrmicinae</taxon>
        <taxon>Cyphomyrmex</taxon>
    </lineage>
</organism>
<comment type="similarity">
    <text evidence="2">Belongs to the PI3/PI4-kinase family.</text>
</comment>